<dbReference type="PANTHER" id="PTHR34472">
    <property type="entry name" value="SULFUR CARRIER PROTEIN THIS"/>
    <property type="match status" value="1"/>
</dbReference>
<evidence type="ECO:0000313" key="1">
    <source>
        <dbReference type="EMBL" id="GAG34762.1"/>
    </source>
</evidence>
<gene>
    <name evidence="1" type="ORF">S01H1_63335</name>
</gene>
<dbReference type="EMBL" id="BARS01041670">
    <property type="protein sequence ID" value="GAG34762.1"/>
    <property type="molecule type" value="Genomic_DNA"/>
</dbReference>
<dbReference type="CDD" id="cd00565">
    <property type="entry name" value="Ubl_ThiS"/>
    <property type="match status" value="1"/>
</dbReference>
<dbReference type="PANTHER" id="PTHR34472:SF1">
    <property type="entry name" value="SULFUR CARRIER PROTEIN THIS"/>
    <property type="match status" value="1"/>
</dbReference>
<reference evidence="1" key="1">
    <citation type="journal article" date="2014" name="Front. Microbiol.">
        <title>High frequency of phylogenetically diverse reductive dehalogenase-homologous genes in deep subseafloor sedimentary metagenomes.</title>
        <authorList>
            <person name="Kawai M."/>
            <person name="Futagami T."/>
            <person name="Toyoda A."/>
            <person name="Takaki Y."/>
            <person name="Nishi S."/>
            <person name="Hori S."/>
            <person name="Arai W."/>
            <person name="Tsubouchi T."/>
            <person name="Morono Y."/>
            <person name="Uchiyama I."/>
            <person name="Ito T."/>
            <person name="Fujiyama A."/>
            <person name="Inagaki F."/>
            <person name="Takami H."/>
        </authorList>
    </citation>
    <scope>NUCLEOTIDE SEQUENCE</scope>
    <source>
        <strain evidence="1">Expedition CK06-06</strain>
    </source>
</reference>
<accession>X0XH59</accession>
<dbReference type="Pfam" id="PF02597">
    <property type="entry name" value="ThiS"/>
    <property type="match status" value="1"/>
</dbReference>
<dbReference type="InterPro" id="IPR010035">
    <property type="entry name" value="Thi_S"/>
</dbReference>
<dbReference type="InterPro" id="IPR003749">
    <property type="entry name" value="ThiS/MoaD-like"/>
</dbReference>
<comment type="caution">
    <text evidence="1">The sequence shown here is derived from an EMBL/GenBank/DDBJ whole genome shotgun (WGS) entry which is preliminary data.</text>
</comment>
<dbReference type="InterPro" id="IPR012675">
    <property type="entry name" value="Beta-grasp_dom_sf"/>
</dbReference>
<protein>
    <recommendedName>
        <fullName evidence="2">Thiamine biosynthesis protein ThiS</fullName>
    </recommendedName>
</protein>
<proteinExistence type="predicted"/>
<organism evidence="1">
    <name type="scientific">marine sediment metagenome</name>
    <dbReference type="NCBI Taxonomy" id="412755"/>
    <lineage>
        <taxon>unclassified sequences</taxon>
        <taxon>metagenomes</taxon>
        <taxon>ecological metagenomes</taxon>
    </lineage>
</organism>
<dbReference type="AlphaFoldDB" id="X0XH59"/>
<sequence length="70" mass="7572">MLSLTINGKKREFAAGLIKATLSSLLDELGINHATIVAEVDGEIIKRQDFDETKLSSGQRIELVRFVGGG</sequence>
<dbReference type="NCBIfam" id="TIGR01683">
    <property type="entry name" value="thiS"/>
    <property type="match status" value="1"/>
</dbReference>
<dbReference type="SUPFAM" id="SSF54285">
    <property type="entry name" value="MoaD/ThiS"/>
    <property type="match status" value="1"/>
</dbReference>
<dbReference type="InterPro" id="IPR016155">
    <property type="entry name" value="Mopterin_synth/thiamin_S_b"/>
</dbReference>
<evidence type="ECO:0008006" key="2">
    <source>
        <dbReference type="Google" id="ProtNLM"/>
    </source>
</evidence>
<name>X0XH59_9ZZZZ</name>
<dbReference type="Gene3D" id="3.10.20.30">
    <property type="match status" value="1"/>
</dbReference>